<feature type="transmembrane region" description="Helical" evidence="1">
    <location>
        <begin position="7"/>
        <end position="26"/>
    </location>
</feature>
<evidence type="ECO:0000313" key="3">
    <source>
        <dbReference type="EMBL" id="NMB70191.1"/>
    </source>
</evidence>
<keyword evidence="1" id="KW-1133">Transmembrane helix</keyword>
<feature type="domain" description="VanZ-like" evidence="2">
    <location>
        <begin position="42"/>
        <end position="106"/>
    </location>
</feature>
<gene>
    <name evidence="3" type="ORF">GYA27_03260</name>
</gene>
<evidence type="ECO:0000256" key="1">
    <source>
        <dbReference type="SAM" id="Phobius"/>
    </source>
</evidence>
<organism evidence="3 4">
    <name type="scientific">candidate division WWE3 bacterium</name>
    <dbReference type="NCBI Taxonomy" id="2053526"/>
    <lineage>
        <taxon>Bacteria</taxon>
        <taxon>Katanobacteria</taxon>
    </lineage>
</organism>
<feature type="transmembrane region" description="Helical" evidence="1">
    <location>
        <begin position="87"/>
        <end position="107"/>
    </location>
</feature>
<protein>
    <submittedName>
        <fullName evidence="3">VanZ family protein</fullName>
    </submittedName>
</protein>
<feature type="transmembrane region" description="Helical" evidence="1">
    <location>
        <begin position="38"/>
        <end position="55"/>
    </location>
</feature>
<keyword evidence="1" id="KW-0472">Membrane</keyword>
<keyword evidence="1" id="KW-0812">Transmembrane</keyword>
<dbReference type="NCBIfam" id="NF037970">
    <property type="entry name" value="vanZ_1"/>
    <property type="match status" value="1"/>
</dbReference>
<dbReference type="Proteomes" id="UP000526033">
    <property type="component" value="Unassembled WGS sequence"/>
</dbReference>
<dbReference type="AlphaFoldDB" id="A0A7X9HHA7"/>
<reference evidence="3 4" key="1">
    <citation type="journal article" date="2020" name="Biotechnol. Biofuels">
        <title>New insights from the biogas microbiome by comprehensive genome-resolved metagenomics of nearly 1600 species originating from multiple anaerobic digesters.</title>
        <authorList>
            <person name="Campanaro S."/>
            <person name="Treu L."/>
            <person name="Rodriguez-R L.M."/>
            <person name="Kovalovszki A."/>
            <person name="Ziels R.M."/>
            <person name="Maus I."/>
            <person name="Zhu X."/>
            <person name="Kougias P.G."/>
            <person name="Basile A."/>
            <person name="Luo G."/>
            <person name="Schluter A."/>
            <person name="Konstantinidis K.T."/>
            <person name="Angelidaki I."/>
        </authorList>
    </citation>
    <scope>NUCLEOTIDE SEQUENCE [LARGE SCALE GENOMIC DNA]</scope>
    <source>
        <strain evidence="3">AS27yjCOA_165</strain>
    </source>
</reference>
<name>A0A7X9HHA7_UNCKA</name>
<comment type="caution">
    <text evidence="3">The sequence shown here is derived from an EMBL/GenBank/DDBJ whole genome shotgun (WGS) entry which is preliminary data.</text>
</comment>
<dbReference type="InterPro" id="IPR006976">
    <property type="entry name" value="VanZ-like"/>
</dbReference>
<sequence length="123" mass="13796">MIKLAKWLPALAVMVTIFVVSSIRGATINEIGLGKESYHINGHFVLFVLLCFSYYKATKSILLSVLLTVIYGVLDELHQLFTSGRSSSFFDIFVDSIGAVLSGLILWKLQPYLPKKLKNWLSK</sequence>
<proteinExistence type="predicted"/>
<dbReference type="EMBL" id="JAAZNL010000037">
    <property type="protein sequence ID" value="NMB70191.1"/>
    <property type="molecule type" value="Genomic_DNA"/>
</dbReference>
<dbReference type="Pfam" id="PF04892">
    <property type="entry name" value="VanZ"/>
    <property type="match status" value="1"/>
</dbReference>
<accession>A0A7X9HHA7</accession>
<evidence type="ECO:0000313" key="4">
    <source>
        <dbReference type="Proteomes" id="UP000526033"/>
    </source>
</evidence>
<feature type="transmembrane region" description="Helical" evidence="1">
    <location>
        <begin position="62"/>
        <end position="81"/>
    </location>
</feature>
<evidence type="ECO:0000259" key="2">
    <source>
        <dbReference type="Pfam" id="PF04892"/>
    </source>
</evidence>